<evidence type="ECO:0000256" key="1">
    <source>
        <dbReference type="SAM" id="MobiDB-lite"/>
    </source>
</evidence>
<gene>
    <name evidence="2" type="ORF">NG99_05430</name>
</gene>
<keyword evidence="3" id="KW-1185">Reference proteome</keyword>
<dbReference type="InterPro" id="IPR031484">
    <property type="entry name" value="CBP_BcsO"/>
</dbReference>
<dbReference type="RefSeq" id="WP_034889170.1">
    <property type="nucleotide sequence ID" value="NZ_JRUQ01000019.1"/>
</dbReference>
<name>A0A0A3Z7P6_9GAMM</name>
<feature type="region of interest" description="Disordered" evidence="1">
    <location>
        <begin position="187"/>
        <end position="207"/>
    </location>
</feature>
<dbReference type="eggNOG" id="ENOG5032XTW">
    <property type="taxonomic scope" value="Bacteria"/>
</dbReference>
<evidence type="ECO:0000313" key="3">
    <source>
        <dbReference type="Proteomes" id="UP000030351"/>
    </source>
</evidence>
<dbReference type="Pfam" id="PF17037">
    <property type="entry name" value="CBP_BcsO"/>
    <property type="match status" value="1"/>
</dbReference>
<evidence type="ECO:0000313" key="2">
    <source>
        <dbReference type="EMBL" id="KGT95077.1"/>
    </source>
</evidence>
<feature type="region of interest" description="Disordered" evidence="1">
    <location>
        <begin position="117"/>
        <end position="163"/>
    </location>
</feature>
<protein>
    <recommendedName>
        <fullName evidence="4">Cellulose biosynthesis protein BcsO</fullName>
    </recommendedName>
</protein>
<dbReference type="OrthoDB" id="6434633at2"/>
<dbReference type="STRING" id="371042.NG99_05430"/>
<proteinExistence type="predicted"/>
<dbReference type="AlphaFoldDB" id="A0A0A3Z7P6"/>
<sequence>MKSYDDLQRFKEKTQTNHIDFKDMSEQTKNSDSANWAIIKQLMNEGAETGLGNGQSIDVPAPQPIAEDTFIAPAAPVARPQPAVQSHSVAAFVAKPAATQIGASLLDSISASLKPTPAADPLTTAQPAPAANPLTTAQPAPAANPLTAAQPAPAADPLTAAQPAQAANPLTTARPAATSLLASLPTAPPAAARTAPGGFAPAAAPQPAAELPRFKQLFSSTPESSLTVLSKETLLQPLLERIASCR</sequence>
<evidence type="ECO:0008006" key="4">
    <source>
        <dbReference type="Google" id="ProtNLM"/>
    </source>
</evidence>
<comment type="caution">
    <text evidence="2">The sequence shown here is derived from an EMBL/GenBank/DDBJ whole genome shotgun (WGS) entry which is preliminary data.</text>
</comment>
<organism evidence="2 3">
    <name type="scientific">Erwinia typographi</name>
    <dbReference type="NCBI Taxonomy" id="371042"/>
    <lineage>
        <taxon>Bacteria</taxon>
        <taxon>Pseudomonadati</taxon>
        <taxon>Pseudomonadota</taxon>
        <taxon>Gammaproteobacteria</taxon>
        <taxon>Enterobacterales</taxon>
        <taxon>Erwiniaceae</taxon>
        <taxon>Erwinia</taxon>
    </lineage>
</organism>
<dbReference type="Proteomes" id="UP000030351">
    <property type="component" value="Unassembled WGS sequence"/>
</dbReference>
<accession>A0A0A3Z7P6</accession>
<dbReference type="EMBL" id="JRUQ01000019">
    <property type="protein sequence ID" value="KGT95077.1"/>
    <property type="molecule type" value="Genomic_DNA"/>
</dbReference>
<reference evidence="2 3" key="1">
    <citation type="submission" date="2014-10" db="EMBL/GenBank/DDBJ databases">
        <title>Genome sequence of Erwinia typographi M043b.</title>
        <authorList>
            <person name="Chan K.-G."/>
            <person name="Tan W.-S."/>
        </authorList>
    </citation>
    <scope>NUCLEOTIDE SEQUENCE [LARGE SCALE GENOMIC DNA]</scope>
    <source>
        <strain evidence="2 3">M043b</strain>
    </source>
</reference>